<dbReference type="SUPFAM" id="SSF52151">
    <property type="entry name" value="FabD/lysophospholipase-like"/>
    <property type="match status" value="1"/>
</dbReference>
<evidence type="ECO:0000313" key="7">
    <source>
        <dbReference type="Proteomes" id="UP000199167"/>
    </source>
</evidence>
<feature type="domain" description="PNPLA" evidence="5">
    <location>
        <begin position="10"/>
        <end position="237"/>
    </location>
</feature>
<feature type="active site" description="Proton acceptor" evidence="4">
    <location>
        <position position="223"/>
    </location>
</feature>
<dbReference type="EMBL" id="FOIZ01000001">
    <property type="protein sequence ID" value="SEW10016.1"/>
    <property type="molecule type" value="Genomic_DNA"/>
</dbReference>
<dbReference type="InterPro" id="IPR002641">
    <property type="entry name" value="PNPLA_dom"/>
</dbReference>
<reference evidence="6 7" key="1">
    <citation type="submission" date="2016-10" db="EMBL/GenBank/DDBJ databases">
        <authorList>
            <person name="de Groot N.N."/>
        </authorList>
    </citation>
    <scope>NUCLEOTIDE SEQUENCE [LARGE SCALE GENOMIC DNA]</scope>
    <source>
        <strain evidence="6 7">DSM 17925</strain>
    </source>
</reference>
<evidence type="ECO:0000256" key="3">
    <source>
        <dbReference type="ARBA" id="ARBA00023098"/>
    </source>
</evidence>
<protein>
    <submittedName>
        <fullName evidence="6">NTE family protein</fullName>
    </submittedName>
</protein>
<dbReference type="Gene3D" id="3.40.1090.10">
    <property type="entry name" value="Cytosolic phospholipase A2 catalytic domain"/>
    <property type="match status" value="2"/>
</dbReference>
<gene>
    <name evidence="6" type="ORF">SAMN04488515_1042</name>
</gene>
<dbReference type="PROSITE" id="PS51635">
    <property type="entry name" value="PNPLA"/>
    <property type="match status" value="1"/>
</dbReference>
<evidence type="ECO:0000259" key="5">
    <source>
        <dbReference type="PROSITE" id="PS51635"/>
    </source>
</evidence>
<dbReference type="GO" id="GO:0016787">
    <property type="term" value="F:hydrolase activity"/>
    <property type="evidence" value="ECO:0007669"/>
    <property type="project" value="UniProtKB-UniRule"/>
</dbReference>
<proteinExistence type="predicted"/>
<dbReference type="Pfam" id="PF01734">
    <property type="entry name" value="Patatin"/>
    <property type="match status" value="1"/>
</dbReference>
<evidence type="ECO:0000313" key="6">
    <source>
        <dbReference type="EMBL" id="SEW10016.1"/>
    </source>
</evidence>
<feature type="short sequence motif" description="GXGXXG" evidence="4">
    <location>
        <begin position="14"/>
        <end position="19"/>
    </location>
</feature>
<comment type="caution">
    <text evidence="4">Lacks conserved residue(s) required for the propagation of feature annotation.</text>
</comment>
<keyword evidence="2 4" id="KW-0442">Lipid degradation</keyword>
<keyword evidence="7" id="KW-1185">Reference proteome</keyword>
<evidence type="ECO:0000256" key="1">
    <source>
        <dbReference type="ARBA" id="ARBA00022801"/>
    </source>
</evidence>
<sequence length="347" mass="37807">MGKLTKSINLALQGGGAHGAYTWGVLETILADEDIDIAAISGTSAGALNAAAIKAGMLEDGRQGAIDNLTWLWEQVGAITTPGISEWLSSLAPSAHFWAKAMEYSPAYMAFDVASRMSSPYVWGSFSENPLRSIVTQFHYEKVCASGGPDIHICATNVRTGKIRVFAGDEISAEAIMASACLPTLFKAVEFTDPRTGETEAFWDGGYTGNPALFPLFEDKYPDDILIVNINPLHRDDIPTDSQRIANRINEISFNSSLFRELRAIEFVKRLLRDKKLKPGSMKDVLVHMIADDGLMNELNVATKTVPTPVVLARLREAGQASAKAFLHAHKQDLNVNSTINLTDMFS</sequence>
<evidence type="ECO:0000256" key="2">
    <source>
        <dbReference type="ARBA" id="ARBA00022963"/>
    </source>
</evidence>
<dbReference type="PANTHER" id="PTHR14226">
    <property type="entry name" value="NEUROPATHY TARGET ESTERASE/SWISS CHEESE D.MELANOGASTER"/>
    <property type="match status" value="1"/>
</dbReference>
<dbReference type="InterPro" id="IPR050301">
    <property type="entry name" value="NTE"/>
</dbReference>
<dbReference type="Proteomes" id="UP000199167">
    <property type="component" value="Unassembled WGS sequence"/>
</dbReference>
<accession>A0A1I0P8Z4</accession>
<dbReference type="AlphaFoldDB" id="A0A1I0P8Z4"/>
<keyword evidence="3 4" id="KW-0443">Lipid metabolism</keyword>
<dbReference type="GO" id="GO:0016042">
    <property type="term" value="P:lipid catabolic process"/>
    <property type="evidence" value="ECO:0007669"/>
    <property type="project" value="UniProtKB-UniRule"/>
</dbReference>
<dbReference type="RefSeq" id="WP_089991087.1">
    <property type="nucleotide sequence ID" value="NZ_FOIZ01000001.1"/>
</dbReference>
<keyword evidence="1 4" id="KW-0378">Hydrolase</keyword>
<evidence type="ECO:0000256" key="4">
    <source>
        <dbReference type="PROSITE-ProRule" id="PRU01161"/>
    </source>
</evidence>
<dbReference type="STRING" id="364200.SAMN04488515_1042"/>
<feature type="short sequence motif" description="GXSXG" evidence="4">
    <location>
        <begin position="42"/>
        <end position="46"/>
    </location>
</feature>
<dbReference type="InterPro" id="IPR016035">
    <property type="entry name" value="Acyl_Trfase/lysoPLipase"/>
</dbReference>
<dbReference type="OrthoDB" id="9807112at2"/>
<feature type="active site" description="Nucleophile" evidence="4">
    <location>
        <position position="44"/>
    </location>
</feature>
<dbReference type="PANTHER" id="PTHR14226:SF78">
    <property type="entry name" value="SLR0060 PROTEIN"/>
    <property type="match status" value="1"/>
</dbReference>
<organism evidence="6 7">
    <name type="scientific">Cognatiyoonia koreensis</name>
    <dbReference type="NCBI Taxonomy" id="364200"/>
    <lineage>
        <taxon>Bacteria</taxon>
        <taxon>Pseudomonadati</taxon>
        <taxon>Pseudomonadota</taxon>
        <taxon>Alphaproteobacteria</taxon>
        <taxon>Rhodobacterales</taxon>
        <taxon>Paracoccaceae</taxon>
        <taxon>Cognatiyoonia</taxon>
    </lineage>
</organism>
<name>A0A1I0P8Z4_9RHOB</name>